<evidence type="ECO:0000259" key="2">
    <source>
        <dbReference type="Pfam" id="PF00263"/>
    </source>
</evidence>
<protein>
    <recommendedName>
        <fullName evidence="2">Type II/III secretion system secretin-like domain-containing protein</fullName>
    </recommendedName>
</protein>
<feature type="region of interest" description="Disordered" evidence="1">
    <location>
        <begin position="527"/>
        <end position="552"/>
    </location>
</feature>
<feature type="region of interest" description="Disordered" evidence="1">
    <location>
        <begin position="414"/>
        <end position="435"/>
    </location>
</feature>
<accession>A0A0F9V652</accession>
<dbReference type="PANTHER" id="PTHR30332">
    <property type="entry name" value="PROBABLE GENERAL SECRETION PATHWAY PROTEIN D"/>
    <property type="match status" value="1"/>
</dbReference>
<comment type="caution">
    <text evidence="3">The sequence shown here is derived from an EMBL/GenBank/DDBJ whole genome shotgun (WGS) entry which is preliminary data.</text>
</comment>
<feature type="region of interest" description="Disordered" evidence="1">
    <location>
        <begin position="169"/>
        <end position="205"/>
    </location>
</feature>
<name>A0A0F9V652_9ZZZZ</name>
<reference evidence="3" key="1">
    <citation type="journal article" date="2015" name="Nature">
        <title>Complex archaea that bridge the gap between prokaryotes and eukaryotes.</title>
        <authorList>
            <person name="Spang A."/>
            <person name="Saw J.H."/>
            <person name="Jorgensen S.L."/>
            <person name="Zaremba-Niedzwiedzka K."/>
            <person name="Martijn J."/>
            <person name="Lind A.E."/>
            <person name="van Eijk R."/>
            <person name="Schleper C."/>
            <person name="Guy L."/>
            <person name="Ettema T.J."/>
        </authorList>
    </citation>
    <scope>NUCLEOTIDE SEQUENCE</scope>
</reference>
<evidence type="ECO:0000256" key="1">
    <source>
        <dbReference type="SAM" id="MobiDB-lite"/>
    </source>
</evidence>
<feature type="region of interest" description="Disordered" evidence="1">
    <location>
        <begin position="340"/>
        <end position="381"/>
    </location>
</feature>
<proteinExistence type="predicted"/>
<dbReference type="GO" id="GO:0015627">
    <property type="term" value="C:type II protein secretion system complex"/>
    <property type="evidence" value="ECO:0007669"/>
    <property type="project" value="TreeGrafter"/>
</dbReference>
<feature type="compositionally biased region" description="Acidic residues" evidence="1">
    <location>
        <begin position="340"/>
        <end position="365"/>
    </location>
</feature>
<organism evidence="3">
    <name type="scientific">marine sediment metagenome</name>
    <dbReference type="NCBI Taxonomy" id="412755"/>
    <lineage>
        <taxon>unclassified sequences</taxon>
        <taxon>metagenomes</taxon>
        <taxon>ecological metagenomes</taxon>
    </lineage>
</organism>
<dbReference type="AlphaFoldDB" id="A0A0F9V652"/>
<dbReference type="InterPro" id="IPR050810">
    <property type="entry name" value="Bact_Secretion_Sys_Channel"/>
</dbReference>
<dbReference type="GO" id="GO:0009306">
    <property type="term" value="P:protein secretion"/>
    <property type="evidence" value="ECO:0007669"/>
    <property type="project" value="InterPro"/>
</dbReference>
<gene>
    <name evidence="3" type="ORF">LCGC14_0125050</name>
</gene>
<dbReference type="InterPro" id="IPR004846">
    <property type="entry name" value="T2SS/T3SS_dom"/>
</dbReference>
<sequence>MVARRRISKAVLIALIGIVSLLGPLAGAGEESSPSSAVLLNKALGLYSQFQFAQAKSLLATVDRASLSDDDVVMLDRYLKWADAAQQRQDAARQLLADGKQAVAEGDLARAKACYAQAAACEFLQPDGRQTARDQLAEVGKLLGTSRHTSETVTILADEATDETHAAPVVVTPDGPVNPPVDEPTDQPADAGAEKTETPLAEETSDALPVFDLPDPTDETSAVAASAVDDATDATDLETLAVDADRPADLIADAAADVTIDAATDPPADSASDGAADLPTDPPADLHVGTVATIELPDVALGDLPTTVTIPEGGTLLPKFSDPPADLPAAPASDVVADADSGDEVVDADSGDEVIDADSDDEGDAPVDSPADLHADSTTDQLDAEPEFSGLLADATFMAAAVTAEDLETADVVSGAGSVDGPVDDTASSGQDESTLTRLELKRRLAAQEARVVFNLAMKRALERDVSANTAADFQAAREAVAAAMDILEKRKHLLPPEGYRQKLAEAQNRLRMINAHHRTWEIEQAEKKGKELKEAEEKRKKEMERRRRQKVDTLQDRAGDLLAQRRYDQALEIVDEIIKLQPRHTFAVGQRDLLRELVLLTRQKGVIETISLEQRRSLLSVQSSEIPWEELLTFGPNWRELSYRRRQAFGRTREFASEEDRRAHLILQRKIGKMEFDDIALEDFIRYLRDYLPDADIDVRWNALAAMGLDRRTPVGLYLGNPTLEQALRVVLKKLSDPNPVWYAVQNGVITISSLDDLRDPENMITRLYDVQDLIFRVPDFAGPRLDVAEVLATAGEEGGGGFITDEDEEDIPEPTRREMLEQLIEVIKTSIDPESWNTGAELTQHLGQLTIKQTPENHRKIIKLLDDFRASRAVEISIEARFIEVTTGFLERVGVDMDILLNVGSSQSGTMRLLDAGGAPVTPPPLWAISPSQDADWFVGYARNDPKTGLGIERRAGRQDAWSNRFSPIAVESGNKLAFVTIGTGVAGDFGSGTTGVPTALNIAGAFLDDIEVSFIIEATQGSETTRILTAPRLTLYNGQRSYVTVGTQTAYIKGWEPLVAEGSAALKPIIGYIPTGSVLDVEATVSADRRYVTMTIRPQVADLQGAPRQIQFAVGSGLNVGTVATIELPEVALQDLSTTVTVPDRGTLLLGGQKLAGQVEREVGPPVLSKIPILNRFFTARGTVRDERTLLILVKPEIIIQREREEEAGY</sequence>
<dbReference type="PANTHER" id="PTHR30332:SF17">
    <property type="entry name" value="TYPE IV PILIATION SYSTEM PROTEIN DR_0774-RELATED"/>
    <property type="match status" value="1"/>
</dbReference>
<evidence type="ECO:0000313" key="3">
    <source>
        <dbReference type="EMBL" id="KKO00731.1"/>
    </source>
</evidence>
<feature type="domain" description="Type II/III secretion system secretin-like" evidence="2">
    <location>
        <begin position="1023"/>
        <end position="1202"/>
    </location>
</feature>
<dbReference type="EMBL" id="LAZR01000039">
    <property type="protein sequence ID" value="KKO00731.1"/>
    <property type="molecule type" value="Genomic_DNA"/>
</dbReference>
<feature type="compositionally biased region" description="Polar residues" evidence="1">
    <location>
        <begin position="426"/>
        <end position="435"/>
    </location>
</feature>
<dbReference type="Pfam" id="PF00263">
    <property type="entry name" value="Secretin"/>
    <property type="match status" value="1"/>
</dbReference>